<feature type="transmembrane region" description="Helical" evidence="2">
    <location>
        <begin position="223"/>
        <end position="244"/>
    </location>
</feature>
<dbReference type="Proteomes" id="UP001602245">
    <property type="component" value="Unassembled WGS sequence"/>
</dbReference>
<feature type="repeat" description="TPR" evidence="1">
    <location>
        <begin position="37"/>
        <end position="70"/>
    </location>
</feature>
<reference evidence="3 4" key="1">
    <citation type="submission" date="2024-10" db="EMBL/GenBank/DDBJ databases">
        <title>The Natural Products Discovery Center: Release of the First 8490 Sequenced Strains for Exploring Actinobacteria Biosynthetic Diversity.</title>
        <authorList>
            <person name="Kalkreuter E."/>
            <person name="Kautsar S.A."/>
            <person name="Yang D."/>
            <person name="Bader C.D."/>
            <person name="Teijaro C.N."/>
            <person name="Fluegel L."/>
            <person name="Davis C.M."/>
            <person name="Simpson J.R."/>
            <person name="Lauterbach L."/>
            <person name="Steele A.D."/>
            <person name="Gui C."/>
            <person name="Meng S."/>
            <person name="Li G."/>
            <person name="Viehrig K."/>
            <person name="Ye F."/>
            <person name="Su P."/>
            <person name="Kiefer A.F."/>
            <person name="Nichols A."/>
            <person name="Cepeda A.J."/>
            <person name="Yan W."/>
            <person name="Fan B."/>
            <person name="Jiang Y."/>
            <person name="Adhikari A."/>
            <person name="Zheng C.-J."/>
            <person name="Schuster L."/>
            <person name="Cowan T.M."/>
            <person name="Smanski M.J."/>
            <person name="Chevrette M.G."/>
            <person name="De Carvalho L.P.S."/>
            <person name="Shen B."/>
        </authorList>
    </citation>
    <scope>NUCLEOTIDE SEQUENCE [LARGE SCALE GENOMIC DNA]</scope>
    <source>
        <strain evidence="3 4">NPDC000087</strain>
    </source>
</reference>
<dbReference type="Pfam" id="PF13432">
    <property type="entry name" value="TPR_16"/>
    <property type="match status" value="2"/>
</dbReference>
<dbReference type="SUPFAM" id="SSF48452">
    <property type="entry name" value="TPR-like"/>
    <property type="match status" value="1"/>
</dbReference>
<dbReference type="SMART" id="SM00028">
    <property type="entry name" value="TPR"/>
    <property type="match status" value="2"/>
</dbReference>
<evidence type="ECO:0000256" key="1">
    <source>
        <dbReference type="PROSITE-ProRule" id="PRU00339"/>
    </source>
</evidence>
<comment type="caution">
    <text evidence="3">The sequence shown here is derived from an EMBL/GenBank/DDBJ whole genome shotgun (WGS) entry which is preliminary data.</text>
</comment>
<dbReference type="Gene3D" id="1.25.40.10">
    <property type="entry name" value="Tetratricopeptide repeat domain"/>
    <property type="match status" value="2"/>
</dbReference>
<evidence type="ECO:0000256" key="2">
    <source>
        <dbReference type="SAM" id="Phobius"/>
    </source>
</evidence>
<gene>
    <name evidence="3" type="ORF">ACFY35_42575</name>
</gene>
<evidence type="ECO:0000313" key="3">
    <source>
        <dbReference type="EMBL" id="MFF5296161.1"/>
    </source>
</evidence>
<organism evidence="3 4">
    <name type="scientific">Paractinoplanes globisporus</name>
    <dbReference type="NCBI Taxonomy" id="113565"/>
    <lineage>
        <taxon>Bacteria</taxon>
        <taxon>Bacillati</taxon>
        <taxon>Actinomycetota</taxon>
        <taxon>Actinomycetes</taxon>
        <taxon>Micromonosporales</taxon>
        <taxon>Micromonosporaceae</taxon>
        <taxon>Paractinoplanes</taxon>
    </lineage>
</organism>
<dbReference type="RefSeq" id="WP_020516369.1">
    <property type="nucleotide sequence ID" value="NZ_JBIAZU010000008.1"/>
</dbReference>
<protein>
    <submittedName>
        <fullName evidence="3">Tetratricopeptide repeat protein</fullName>
    </submittedName>
</protein>
<dbReference type="InterPro" id="IPR019734">
    <property type="entry name" value="TPR_rpt"/>
</dbReference>
<name>A0ABW6WVB5_9ACTN</name>
<dbReference type="EMBL" id="JBIAZU010000008">
    <property type="protein sequence ID" value="MFF5296161.1"/>
    <property type="molecule type" value="Genomic_DNA"/>
</dbReference>
<dbReference type="InterPro" id="IPR011990">
    <property type="entry name" value="TPR-like_helical_dom_sf"/>
</dbReference>
<dbReference type="PROSITE" id="PS50005">
    <property type="entry name" value="TPR"/>
    <property type="match status" value="1"/>
</dbReference>
<keyword evidence="1" id="KW-0802">TPR repeat</keyword>
<keyword evidence="2" id="KW-0472">Membrane</keyword>
<evidence type="ECO:0000313" key="4">
    <source>
        <dbReference type="Proteomes" id="UP001602245"/>
    </source>
</evidence>
<feature type="transmembrane region" description="Helical" evidence="2">
    <location>
        <begin position="256"/>
        <end position="274"/>
    </location>
</feature>
<keyword evidence="4" id="KW-1185">Reference proteome</keyword>
<sequence length="278" mass="29131">MRTDLLLGQADDLLTTGRAGRAATLLAPVVGEEPGNVDAWLLLARAHLALRRPADALEAARCALRLDPHGLEALYWVSAAYTAYGRHDLAVAAAVTAGNEDPGNPRLVERHGRALLAAGRLAEAERVLAAGAEYAHYDADLQVAHGVALFAAGRPLSAREAYGRALALDPGHRQAEAELRRLAAAEQRIVDAESLLRVTDEFAELLRIPAGGRRPEPDGRGALAHLTSVAFAVCLAALLVLGVLDRLTPLDVPPALMLAVLCAAGSAACATALTRRTG</sequence>
<proteinExistence type="predicted"/>
<keyword evidence="2" id="KW-0812">Transmembrane</keyword>
<accession>A0ABW6WVB5</accession>
<keyword evidence="2" id="KW-1133">Transmembrane helix</keyword>